<dbReference type="SUPFAM" id="SSF49373">
    <property type="entry name" value="Invasin/intimin cell-adhesion fragments"/>
    <property type="match status" value="10"/>
</dbReference>
<feature type="domain" description="BIG2" evidence="3">
    <location>
        <begin position="47"/>
        <end position="114"/>
    </location>
</feature>
<feature type="domain" description="BIG2" evidence="3">
    <location>
        <begin position="1432"/>
        <end position="1512"/>
    </location>
</feature>
<keyword evidence="2" id="KW-0732">Signal</keyword>
<feature type="domain" description="BIG2" evidence="3">
    <location>
        <begin position="1089"/>
        <end position="1168"/>
    </location>
</feature>
<dbReference type="PANTHER" id="PTHR23019">
    <property type="entry name" value="NUCLEAR PORE MEMBRANE GLYCOPROTEIN GP210-RELATED"/>
    <property type="match status" value="1"/>
</dbReference>
<dbReference type="Proteomes" id="UP000184268">
    <property type="component" value="Unassembled WGS sequence"/>
</dbReference>
<dbReference type="PANTHER" id="PTHR23019:SF0">
    <property type="entry name" value="NUCLEAR PORE MEMBRANE GLYCOPROTEIN 210"/>
    <property type="match status" value="1"/>
</dbReference>
<feature type="compositionally biased region" description="Polar residues" evidence="1">
    <location>
        <begin position="21"/>
        <end position="33"/>
    </location>
</feature>
<dbReference type="EMBL" id="FQXG01000003">
    <property type="protein sequence ID" value="SHH63336.1"/>
    <property type="molecule type" value="Genomic_DNA"/>
</dbReference>
<dbReference type="SMART" id="SM00635">
    <property type="entry name" value="BID_2"/>
    <property type="match status" value="16"/>
</dbReference>
<evidence type="ECO:0000256" key="2">
    <source>
        <dbReference type="SAM" id="SignalP"/>
    </source>
</evidence>
<reference evidence="4 5" key="1">
    <citation type="submission" date="2016-11" db="EMBL/GenBank/DDBJ databases">
        <authorList>
            <person name="Jaros S."/>
            <person name="Januszkiewicz K."/>
            <person name="Wedrychowicz H."/>
        </authorList>
    </citation>
    <scope>NUCLEOTIDE SEQUENCE [LARGE SCALE GENOMIC DNA]</scope>
    <source>
        <strain evidence="4 5">DSM 16917</strain>
    </source>
</reference>
<evidence type="ECO:0000313" key="4">
    <source>
        <dbReference type="EMBL" id="SHH63336.1"/>
    </source>
</evidence>
<feature type="domain" description="BIG2" evidence="3">
    <location>
        <begin position="394"/>
        <end position="472"/>
    </location>
</feature>
<accession>A0A1M5UKF3</accession>
<dbReference type="RefSeq" id="WP_067655031.1">
    <property type="nucleotide sequence ID" value="NZ_FQXG01000003.1"/>
</dbReference>
<dbReference type="PROSITE" id="PS51257">
    <property type="entry name" value="PROKAR_LIPOPROTEIN"/>
    <property type="match status" value="1"/>
</dbReference>
<dbReference type="InterPro" id="IPR008964">
    <property type="entry name" value="Invasin/intimin_cell_adhesion"/>
</dbReference>
<feature type="domain" description="BIG2" evidence="3">
    <location>
        <begin position="1260"/>
        <end position="1340"/>
    </location>
</feature>
<feature type="domain" description="BIG2" evidence="3">
    <location>
        <begin position="920"/>
        <end position="997"/>
    </location>
</feature>
<dbReference type="InterPro" id="IPR045197">
    <property type="entry name" value="NUP210-like"/>
</dbReference>
<evidence type="ECO:0000313" key="5">
    <source>
        <dbReference type="Proteomes" id="UP000184268"/>
    </source>
</evidence>
<feature type="region of interest" description="Disordered" evidence="1">
    <location>
        <begin position="21"/>
        <end position="40"/>
    </location>
</feature>
<dbReference type="OrthoDB" id="5906407at2"/>
<feature type="domain" description="BIG2" evidence="3">
    <location>
        <begin position="1518"/>
        <end position="1597"/>
    </location>
</feature>
<feature type="domain" description="BIG2" evidence="3">
    <location>
        <begin position="739"/>
        <end position="819"/>
    </location>
</feature>
<feature type="domain" description="BIG2" evidence="3">
    <location>
        <begin position="213"/>
        <end position="293"/>
    </location>
</feature>
<organism evidence="4 5">
    <name type="scientific">Ferrimonas marina</name>
    <dbReference type="NCBI Taxonomy" id="299255"/>
    <lineage>
        <taxon>Bacteria</taxon>
        <taxon>Pseudomonadati</taxon>
        <taxon>Pseudomonadota</taxon>
        <taxon>Gammaproteobacteria</taxon>
        <taxon>Alteromonadales</taxon>
        <taxon>Ferrimonadaceae</taxon>
        <taxon>Ferrimonas</taxon>
    </lineage>
</organism>
<keyword evidence="5" id="KW-1185">Reference proteome</keyword>
<name>A0A1M5UKF3_9GAMM</name>
<proteinExistence type="predicted"/>
<feature type="domain" description="BIG2" evidence="3">
    <location>
        <begin position="1173"/>
        <end position="1254"/>
    </location>
</feature>
<feature type="chain" id="PRO_5009914210" evidence="2">
    <location>
        <begin position="23"/>
        <end position="2399"/>
    </location>
</feature>
<dbReference type="Gene3D" id="2.60.40.1080">
    <property type="match status" value="18"/>
</dbReference>
<protein>
    <submittedName>
        <fullName evidence="4">Ig-like domain (Group 2)</fullName>
    </submittedName>
</protein>
<evidence type="ECO:0000256" key="1">
    <source>
        <dbReference type="SAM" id="MobiDB-lite"/>
    </source>
</evidence>
<sequence>MARLWRTPALMALLLLTACSGGNPSSEPDTGNPNPEPEAYSYEIAGLPDAVQVNDVLDLSVVRKPDNQTVPARWVSTNPTVADLNAGGDLLGLTSGKATVVAYFDEGMVQAELNVADTERDLSAEITGIEIVSLADSLPVDQVAELRAMATDATGRRALVTALWATSNPVIATTVSGQLRPLNEGNVSVNAQYGAFSTSHNLQITAAPEEAPTLESLILLTSGPEHEVGHRESLIALGTYSDGTTAPVPDVQIQSENTDVAYIDADGQLVASSPGTTDIIATRDDLTANSQITITGEISGAPVPVLTGLRVWPQSGPLLAGQVFQLNADVQYDDGQWVPGSNLHWTSDQPEAVQHGYGNTFRISQAGDFRLTASHEDQSASVQVIIDPITVVRSLISLELQGPTTLTVGDFAGLTLQGTYSDSNVETLSGATYRSSNTGSVSVSDTGILTANGAGTATLTAEHSGLFARHNLTVLEAVTKPPVLQELFIELSDARFLPSQQRTAVVMGRYSDGNTREVTGIQWISGDETVLTVNNSGQITAVAPGVTSLVALLDDLAVEASVTVSEPAITGLMVQLDDNPVAAGLQAQAGVQVQFESGIIRPHAAVSYQSSNPSVFTVDQTGRVTGQSPGEAVLTVSLEGQIATASITVAPAALISITASADRTVLAVGEMTSIRATGHYTDGTSQALASPEWSSSNPAVITTYTFGTAAAMAQGSANVTAIVGAISSDPIPFTVGSAAITGVSITADQASIAAGTTGTFALTGHYTNGDDLTLTGGIWAVDDGAIATVTSPGSIRGVAPGTAIISVDYNGNLASLPIVIDPAALTSLELRGAAATSPAGIQSSHSVIGIYSDSTEVDLTDEVTVTADPADLTVARGPGTVSFTGLVPGSYPVTLEHDGISLNLSYSVGQPVTTGVQITDLSGNAQAPFSLEQGLTQAVALKRLLSDGSDEQVTADSWSSASPAYLTIDGAGVITAVAEGQSTITGQYDGQTATLVVDAVFIKRLERIEVAGGDRLQVLGDSLTLSANEHYNDGDVTVATGITWSSSDPAVATVDPSGTVNVVGLGSTTILADNGTFTDVILVTASNNAVLSLDLGSALTLPAGNSTQASAIISFENAFVRSTDPIVWRSTDPAIATVDVNGNVTAVAEGTTRVEAETEGVIGSVDVTVTSAVLTSLAFSVDNTALPHIATFNASAEGTLSDGSTSDYSGSVTWHSTNPAVLAPAGAGKYDSLTPGIVEIWANSGAISSNRILITVSAPVPTGITASAPAPDLRQGATGVLTASLNLSDGSTTTPGTTIWSSDDPAVFSIDNSGAYTAVAEGSATVTVTDVDTGLSDGIVVTVGPARLLSIALSADIPVPYAGQPVQLTATPTWEFGQIIPISDYAWASTDPAIASVDASGRVTTLAAGTVSITAQSQGVVGNMDLTVSGPIVTAVTPDQASLSITDGDSGNIGFVVDYSDGSQAINTGGNWSSDNPSVISVTAGGAWSATAAGSTQLRLTVGGHGDTLVPVTVAAATVTNITLSGNTTVTAGDTLTITATGHYSNGDTGVLAGVQWASEDESIATVDANGTVTAVAPGNTNISAYHSGILRLHNVTVEAAGPAGFSLYVVDPFAANVTELPSGIMGQLFAEQEDVDGNVMDVTNDVIWHVSDTSAVSTFDLNTGFLHGNKETVIDVWAEDMHTGVLSDRLSFTFTPKVIVYVEFNGYMDIEGPLGATGTVPGILQYSDASWGDFADVANDGVWTYDDDRDLVITGDQFTGLRKGYTSAYWEPTISYYGDTHEAFFYIGDPELESGRIDGFAGSGEPGDTVALQAIEVWTDGSETVATGNSWSSNDIAVATVDAGGALTLVAAGATQVHFDHPEIGTLSLEVEVTGVAEQEPTILVDRWNNPSGNDVVWFGGRSYLTLSLPSGIPSDGVTWSSSDPAIAGFTKNGSAVAEIDGLSHGIVTITALHQGETYTHDLEVVDFPPAGTGYPTIESYFVGDHHTIKLNENGAGKEPYKIAKGTKAKVRMKLIWPNGIVKINPWSNLVQFTGDPESLDYLFVALGLGIWGWEDFSQDPISGDYEMTSVTTNACCTLDYTYRPFVENGSINRWEWYPSDIAPVDVGFNIIEFNQGDTVTFDHGGTVFSTQLTTSPTPRGTYGLQLEVNPTSNAGVEAGRFVHSIDPADTFAAANELKVDYLDSPRSVAVDYDVDVTSDPAAASNIALLKHSNGTQLVLQFHLFETNSKGVTRAAYSWAASSSLNDGSFNPNYIFPSGLVMVCDDDGEFWMENCIVSETLEDLELEFSITNTEPQKWSRNIIFIPGDGSAGSTLRKPTVKDRGVLGFEVTAEQLKGIDPSALVFPVKNNAPHPGYPLGFKAVLDNPSATQGLARPQWRIRFNEGTSEINVVGEVTYE</sequence>
<evidence type="ECO:0000259" key="3">
    <source>
        <dbReference type="SMART" id="SM00635"/>
    </source>
</evidence>
<gene>
    <name evidence="4" type="ORF">SAMN02745129_2608</name>
</gene>
<feature type="domain" description="BIG2" evidence="3">
    <location>
        <begin position="577"/>
        <end position="648"/>
    </location>
</feature>
<dbReference type="Pfam" id="PF02368">
    <property type="entry name" value="Big_2"/>
    <property type="match status" value="6"/>
</dbReference>
<dbReference type="InterPro" id="IPR003343">
    <property type="entry name" value="Big_2"/>
</dbReference>
<feature type="domain" description="BIG2" evidence="3">
    <location>
        <begin position="1347"/>
        <end position="1427"/>
    </location>
</feature>
<feature type="domain" description="BIG2" evidence="3">
    <location>
        <begin position="653"/>
        <end position="733"/>
    </location>
</feature>
<feature type="signal peptide" evidence="2">
    <location>
        <begin position="1"/>
        <end position="22"/>
    </location>
</feature>
<feature type="domain" description="BIG2" evidence="3">
    <location>
        <begin position="1004"/>
        <end position="1082"/>
    </location>
</feature>
<feature type="domain" description="BIG2" evidence="3">
    <location>
        <begin position="490"/>
        <end position="563"/>
    </location>
</feature>
<feature type="domain" description="BIG2" evidence="3">
    <location>
        <begin position="1792"/>
        <end position="1875"/>
    </location>
</feature>